<dbReference type="Pfam" id="PF00089">
    <property type="entry name" value="Trypsin"/>
    <property type="match status" value="1"/>
</dbReference>
<reference evidence="4" key="2">
    <citation type="submission" date="2025-09" db="UniProtKB">
        <authorList>
            <consortium name="Ensembl"/>
        </authorList>
    </citation>
    <scope>IDENTIFICATION</scope>
</reference>
<feature type="domain" description="Peptidase S1" evidence="3">
    <location>
        <begin position="33"/>
        <end position="276"/>
    </location>
</feature>
<dbReference type="GO" id="GO:0005615">
    <property type="term" value="C:extracellular space"/>
    <property type="evidence" value="ECO:0007669"/>
    <property type="project" value="TreeGrafter"/>
</dbReference>
<protein>
    <recommendedName>
        <fullName evidence="3">Peptidase S1 domain-containing protein</fullName>
    </recommendedName>
</protein>
<dbReference type="InterPro" id="IPR033116">
    <property type="entry name" value="TRYPSIN_SER"/>
</dbReference>
<dbReference type="Gene3D" id="2.40.10.10">
    <property type="entry name" value="Trypsin-like serine proteases"/>
    <property type="match status" value="2"/>
</dbReference>
<evidence type="ECO:0000256" key="2">
    <source>
        <dbReference type="RuleBase" id="RU363034"/>
    </source>
</evidence>
<dbReference type="PROSITE" id="PS00135">
    <property type="entry name" value="TRYPSIN_SER"/>
    <property type="match status" value="1"/>
</dbReference>
<dbReference type="PANTHER" id="PTHR24257:SF22">
    <property type="entry name" value="CHYMOTRYPSIN-LIKE ELASTASE FAMILY MEMBER 3B"/>
    <property type="match status" value="1"/>
</dbReference>
<dbReference type="InterPro" id="IPR001254">
    <property type="entry name" value="Trypsin_dom"/>
</dbReference>
<organism evidence="4 5">
    <name type="scientific">Leptobrachium leishanense</name>
    <name type="common">Leishan spiny toad</name>
    <dbReference type="NCBI Taxonomy" id="445787"/>
    <lineage>
        <taxon>Eukaryota</taxon>
        <taxon>Metazoa</taxon>
        <taxon>Chordata</taxon>
        <taxon>Craniata</taxon>
        <taxon>Vertebrata</taxon>
        <taxon>Euteleostomi</taxon>
        <taxon>Amphibia</taxon>
        <taxon>Batrachia</taxon>
        <taxon>Anura</taxon>
        <taxon>Pelobatoidea</taxon>
        <taxon>Megophryidae</taxon>
        <taxon>Leptobrachium</taxon>
    </lineage>
</organism>
<dbReference type="Proteomes" id="UP000694569">
    <property type="component" value="Unplaced"/>
</dbReference>
<keyword evidence="2" id="KW-0645">Protease</keyword>
<dbReference type="FunFam" id="2.40.10.10:FF:000004">
    <property type="entry name" value="Tryptase gamma 1"/>
    <property type="match status" value="1"/>
</dbReference>
<dbReference type="SMART" id="SM00020">
    <property type="entry name" value="Tryp_SPc"/>
    <property type="match status" value="1"/>
</dbReference>
<evidence type="ECO:0000256" key="1">
    <source>
        <dbReference type="ARBA" id="ARBA00023157"/>
    </source>
</evidence>
<keyword evidence="1" id="KW-1015">Disulfide bond</keyword>
<evidence type="ECO:0000259" key="3">
    <source>
        <dbReference type="PROSITE" id="PS50240"/>
    </source>
</evidence>
<dbReference type="InterPro" id="IPR018114">
    <property type="entry name" value="TRYPSIN_HIS"/>
</dbReference>
<dbReference type="AlphaFoldDB" id="A0A8C5MQY9"/>
<dbReference type="PROSITE" id="PS00134">
    <property type="entry name" value="TRYPSIN_HIS"/>
    <property type="match status" value="1"/>
</dbReference>
<keyword evidence="2" id="KW-0378">Hydrolase</keyword>
<proteinExistence type="predicted"/>
<dbReference type="PANTHER" id="PTHR24257">
    <property type="entry name" value="CHYMOTRYPSIN-LIKE ELASTASE FAMILY MEMBER"/>
    <property type="match status" value="1"/>
</dbReference>
<dbReference type="InterPro" id="IPR043504">
    <property type="entry name" value="Peptidase_S1_PA_chymotrypsin"/>
</dbReference>
<dbReference type="InterPro" id="IPR009003">
    <property type="entry name" value="Peptidase_S1_PA"/>
</dbReference>
<dbReference type="CDD" id="cd00190">
    <property type="entry name" value="Tryp_SPc"/>
    <property type="match status" value="1"/>
</dbReference>
<dbReference type="PRINTS" id="PR00722">
    <property type="entry name" value="CHYMOTRYPSIN"/>
</dbReference>
<dbReference type="PROSITE" id="PS50240">
    <property type="entry name" value="TRYPSIN_DOM"/>
    <property type="match status" value="1"/>
</dbReference>
<dbReference type="Ensembl" id="ENSLLET00000017959.1">
    <property type="protein sequence ID" value="ENSLLEP00000017302.1"/>
    <property type="gene ID" value="ENSLLEG00000011014.1"/>
</dbReference>
<evidence type="ECO:0000313" key="4">
    <source>
        <dbReference type="Ensembl" id="ENSLLEP00000017302.1"/>
    </source>
</evidence>
<keyword evidence="2" id="KW-0720">Serine protease</keyword>
<keyword evidence="5" id="KW-1185">Reference proteome</keyword>
<sequence>DQGFKSSGPEVPFRYIQPVYGCGKPKFDIDFDIENGPAVAHSWPWQVSLQYEKEAGVYVHTCGGALINEFWVLTAAHCILPCRKYRIVLGEHSLSGTGEVVQTFPVLDGDIHIHNDWPRGCLSCGNDIALIKLSAAATINKRVQLACLPGEDDTLTKNYQCFITGWEQSTPDVSEPVSVSDELQQALLTFETFAGCTRKAWWGNYVKNTMICAGINGKSSCIGDSGGPLNCRKNDGKWVLHGITSFFSSEGCDTANKPTVFTRVSAFIIWINEIITLNTLE</sequence>
<accession>A0A8C5MQY9</accession>
<dbReference type="GeneTree" id="ENSGT01030000234528"/>
<dbReference type="GO" id="GO:0006508">
    <property type="term" value="P:proteolysis"/>
    <property type="evidence" value="ECO:0007669"/>
    <property type="project" value="UniProtKB-KW"/>
</dbReference>
<evidence type="ECO:0000313" key="5">
    <source>
        <dbReference type="Proteomes" id="UP000694569"/>
    </source>
</evidence>
<name>A0A8C5MQY9_9ANUR</name>
<dbReference type="InterPro" id="IPR050850">
    <property type="entry name" value="Peptidase_S1_Elastase_sf"/>
</dbReference>
<dbReference type="OrthoDB" id="10061449at2759"/>
<dbReference type="InterPro" id="IPR001314">
    <property type="entry name" value="Peptidase_S1A"/>
</dbReference>
<dbReference type="GO" id="GO:0004252">
    <property type="term" value="F:serine-type endopeptidase activity"/>
    <property type="evidence" value="ECO:0007669"/>
    <property type="project" value="InterPro"/>
</dbReference>
<dbReference type="SUPFAM" id="SSF50494">
    <property type="entry name" value="Trypsin-like serine proteases"/>
    <property type="match status" value="1"/>
</dbReference>
<reference evidence="4" key="1">
    <citation type="submission" date="2025-08" db="UniProtKB">
        <authorList>
            <consortium name="Ensembl"/>
        </authorList>
    </citation>
    <scope>IDENTIFICATION</scope>
</reference>